<keyword evidence="5" id="KW-1185">Reference proteome</keyword>
<comment type="subcellular location">
    <subcellularLocation>
        <location evidence="1">Cytoplasm</location>
        <location evidence="1">Cytoskeleton</location>
        <location evidence="1">Cilium axoneme</location>
    </subcellularLocation>
</comment>
<dbReference type="AlphaFoldDB" id="A0A2P6V5C3"/>
<dbReference type="InterPro" id="IPR050715">
    <property type="entry name" value="LRR-SigEffector_domain"/>
</dbReference>
<dbReference type="SMART" id="SM00369">
    <property type="entry name" value="LRR_TYP"/>
    <property type="match status" value="2"/>
</dbReference>
<organism evidence="4 5">
    <name type="scientific">Micractinium conductrix</name>
    <dbReference type="NCBI Taxonomy" id="554055"/>
    <lineage>
        <taxon>Eukaryota</taxon>
        <taxon>Viridiplantae</taxon>
        <taxon>Chlorophyta</taxon>
        <taxon>core chlorophytes</taxon>
        <taxon>Trebouxiophyceae</taxon>
        <taxon>Chlorellales</taxon>
        <taxon>Chlorellaceae</taxon>
        <taxon>Chlorella clade</taxon>
        <taxon>Micractinium</taxon>
    </lineage>
</organism>
<dbReference type="InterPro" id="IPR003591">
    <property type="entry name" value="Leu-rich_rpt_typical-subtyp"/>
</dbReference>
<dbReference type="GO" id="GO:0005930">
    <property type="term" value="C:axoneme"/>
    <property type="evidence" value="ECO:0007669"/>
    <property type="project" value="UniProtKB-SubCell"/>
</dbReference>
<dbReference type="PANTHER" id="PTHR45752">
    <property type="entry name" value="LEUCINE-RICH REPEAT-CONTAINING"/>
    <property type="match status" value="1"/>
</dbReference>
<dbReference type="OrthoDB" id="3000305at2759"/>
<dbReference type="STRING" id="554055.A0A2P6V5C3"/>
<dbReference type="Proteomes" id="UP000239649">
    <property type="component" value="Unassembled WGS sequence"/>
</dbReference>
<keyword evidence="3" id="KW-0677">Repeat</keyword>
<keyword evidence="2" id="KW-0433">Leucine-rich repeat</keyword>
<dbReference type="SUPFAM" id="SSF81383">
    <property type="entry name" value="F-box domain"/>
    <property type="match status" value="1"/>
</dbReference>
<gene>
    <name evidence="4" type="ORF">C2E20_7187</name>
</gene>
<evidence type="ECO:0000256" key="1">
    <source>
        <dbReference type="ARBA" id="ARBA00004430"/>
    </source>
</evidence>
<dbReference type="InterPro" id="IPR032675">
    <property type="entry name" value="LRR_dom_sf"/>
</dbReference>
<evidence type="ECO:0000313" key="5">
    <source>
        <dbReference type="Proteomes" id="UP000239649"/>
    </source>
</evidence>
<reference evidence="4 5" key="1">
    <citation type="journal article" date="2018" name="Plant J.">
        <title>Genome sequences of Chlorella sorokiniana UTEX 1602 and Micractinium conductrix SAG 241.80: implications to maltose excretion by a green alga.</title>
        <authorList>
            <person name="Arriola M.B."/>
            <person name="Velmurugan N."/>
            <person name="Zhang Y."/>
            <person name="Plunkett M.H."/>
            <person name="Hondzo H."/>
            <person name="Barney B.M."/>
        </authorList>
    </citation>
    <scope>NUCLEOTIDE SEQUENCE [LARGE SCALE GENOMIC DNA]</scope>
    <source>
        <strain evidence="4 5">SAG 241.80</strain>
    </source>
</reference>
<protein>
    <submittedName>
        <fullName evidence="4">Leucine Rich Repeat (LRR)-containing isoform B</fullName>
    </submittedName>
</protein>
<sequence length="269" mass="29328">MEEEPGGRPGIEELPDPLLVDVLVLAGARCSPAAALVCQRWRRLALSEPRLLASLHVPRCSVVERAGATTASRWRLSDLLALAHPAALRELSLCGGASLPEGSAAHLRRLSCLTSLTLRSLCLEDLPPGVALTGLRELDLSVNWLEQLPPALVAAPCLALTRLSLSRNHLASLLARPYLAGLRDLDISLNWFHSLPRSLADATSLRRLVLWCGFTSVGWGWSALELSAGDVDHVLARMHTLRTLELRGSRTPPPVWDHLRRRLPGLQLV</sequence>
<proteinExistence type="predicted"/>
<dbReference type="EMBL" id="LHPF02000028">
    <property type="protein sequence ID" value="PSC69284.1"/>
    <property type="molecule type" value="Genomic_DNA"/>
</dbReference>
<dbReference type="Gene3D" id="3.80.10.10">
    <property type="entry name" value="Ribonuclease Inhibitor"/>
    <property type="match status" value="1"/>
</dbReference>
<dbReference type="InterPro" id="IPR036047">
    <property type="entry name" value="F-box-like_dom_sf"/>
</dbReference>
<name>A0A2P6V5C3_9CHLO</name>
<accession>A0A2P6V5C3</accession>
<evidence type="ECO:0000313" key="4">
    <source>
        <dbReference type="EMBL" id="PSC69284.1"/>
    </source>
</evidence>
<dbReference type="PANTHER" id="PTHR45752:SF187">
    <property type="entry name" value="LEUCINE-RICH REPEAT AND IQ DOMAIN-CONTAINING PROTEIN 4"/>
    <property type="match status" value="1"/>
</dbReference>
<evidence type="ECO:0000256" key="3">
    <source>
        <dbReference type="ARBA" id="ARBA00022737"/>
    </source>
</evidence>
<dbReference type="SUPFAM" id="SSF52058">
    <property type="entry name" value="L domain-like"/>
    <property type="match status" value="1"/>
</dbReference>
<comment type="caution">
    <text evidence="4">The sequence shown here is derived from an EMBL/GenBank/DDBJ whole genome shotgun (WGS) entry which is preliminary data.</text>
</comment>
<dbReference type="Gene3D" id="1.20.1280.50">
    <property type="match status" value="1"/>
</dbReference>
<evidence type="ECO:0000256" key="2">
    <source>
        <dbReference type="ARBA" id="ARBA00022614"/>
    </source>
</evidence>